<evidence type="ECO:0000259" key="14">
    <source>
        <dbReference type="Pfam" id="PF20510"/>
    </source>
</evidence>
<feature type="binding site" evidence="12">
    <location>
        <position position="388"/>
    </location>
    <ligand>
        <name>homogentisate</name>
        <dbReference type="ChEBI" id="CHEBI:16169"/>
    </ligand>
</feature>
<dbReference type="InterPro" id="IPR011051">
    <property type="entry name" value="RmlC_Cupin_sf"/>
</dbReference>
<protein>
    <recommendedName>
        <fullName evidence="4">homogentisate 1,2-dioxygenase</fullName>
        <ecNumber evidence="4">1.13.11.5</ecNumber>
    </recommendedName>
</protein>
<dbReference type="EC" id="1.13.11.5" evidence="4"/>
<evidence type="ECO:0000259" key="13">
    <source>
        <dbReference type="Pfam" id="PF04209"/>
    </source>
</evidence>
<keyword evidence="7" id="KW-0223">Dioxygenase</keyword>
<dbReference type="EMBL" id="JAEVFJ010000014">
    <property type="protein sequence ID" value="KAH8100772.1"/>
    <property type="molecule type" value="Genomic_DNA"/>
</dbReference>
<dbReference type="SUPFAM" id="SSF51182">
    <property type="entry name" value="RmlC-like cupins"/>
    <property type="match status" value="1"/>
</dbReference>
<keyword evidence="9 12" id="KW-0408">Iron</keyword>
<dbReference type="GO" id="GO:0046872">
    <property type="term" value="F:metal ion binding"/>
    <property type="evidence" value="ECO:0007669"/>
    <property type="project" value="UniProtKB-KW"/>
</dbReference>
<dbReference type="PANTHER" id="PTHR11056">
    <property type="entry name" value="HOMOGENTISATE 1,2-DIOXYGENASE"/>
    <property type="match status" value="1"/>
</dbReference>
<dbReference type="OrthoDB" id="1689029at2759"/>
<dbReference type="InterPro" id="IPR014710">
    <property type="entry name" value="RmlC-like_jellyroll"/>
</dbReference>
<feature type="binding site" evidence="12">
    <location>
        <position position="388"/>
    </location>
    <ligand>
        <name>Fe cation</name>
        <dbReference type="ChEBI" id="CHEBI:24875"/>
    </ligand>
</feature>
<dbReference type="UniPathway" id="UPA00139">
    <property type="reaction ID" value="UER00339"/>
</dbReference>
<dbReference type="CDD" id="cd07000">
    <property type="entry name" value="cupin_HGO_N"/>
    <property type="match status" value="1"/>
</dbReference>
<dbReference type="Pfam" id="PF04209">
    <property type="entry name" value="HgmA_C"/>
    <property type="match status" value="1"/>
</dbReference>
<dbReference type="GO" id="GO:0004411">
    <property type="term" value="F:homogentisate 1,2-dioxygenase activity"/>
    <property type="evidence" value="ECO:0007669"/>
    <property type="project" value="UniProtKB-EC"/>
</dbReference>
<evidence type="ECO:0000313" key="16">
    <source>
        <dbReference type="Proteomes" id="UP000813824"/>
    </source>
</evidence>
<feature type="binding site" evidence="12">
    <location>
        <position position="358"/>
    </location>
    <ligand>
        <name>Fe cation</name>
        <dbReference type="ChEBI" id="CHEBI:24875"/>
    </ligand>
</feature>
<comment type="similarity">
    <text evidence="3">Belongs to the homogentisate dioxygenase family.</text>
</comment>
<dbReference type="AlphaFoldDB" id="A0A8K0UNP3"/>
<evidence type="ECO:0000256" key="5">
    <source>
        <dbReference type="ARBA" id="ARBA00022723"/>
    </source>
</evidence>
<evidence type="ECO:0000256" key="4">
    <source>
        <dbReference type="ARBA" id="ARBA00013127"/>
    </source>
</evidence>
<feature type="domain" description="Homogentisate 1,2-dioxygenase N-terminal" evidence="14">
    <location>
        <begin position="19"/>
        <end position="295"/>
    </location>
</feature>
<evidence type="ECO:0000256" key="11">
    <source>
        <dbReference type="PIRSR" id="PIRSR605708-1"/>
    </source>
</evidence>
<evidence type="ECO:0000313" key="15">
    <source>
        <dbReference type="EMBL" id="KAH8100772.1"/>
    </source>
</evidence>
<keyword evidence="16" id="KW-1185">Reference proteome</keyword>
<gene>
    <name evidence="15" type="ORF">BXZ70DRAFT_1020859</name>
</gene>
<dbReference type="NCBIfam" id="TIGR01015">
    <property type="entry name" value="hmgA"/>
    <property type="match status" value="1"/>
</dbReference>
<dbReference type="InterPro" id="IPR046452">
    <property type="entry name" value="HgmA_N"/>
</dbReference>
<evidence type="ECO:0000256" key="6">
    <source>
        <dbReference type="ARBA" id="ARBA00022878"/>
    </source>
</evidence>
<feature type="binding site" evidence="12">
    <location>
        <position position="352"/>
    </location>
    <ligand>
        <name>Fe cation</name>
        <dbReference type="ChEBI" id="CHEBI:24875"/>
    </ligand>
</feature>
<dbReference type="InterPro" id="IPR005708">
    <property type="entry name" value="Homogentis_dOase"/>
</dbReference>
<evidence type="ECO:0000256" key="1">
    <source>
        <dbReference type="ARBA" id="ARBA00001962"/>
    </source>
</evidence>
<keyword evidence="5 12" id="KW-0479">Metal-binding</keyword>
<accession>A0A8K0UNP3</accession>
<dbReference type="GO" id="GO:0006572">
    <property type="term" value="P:L-tyrosine catabolic process"/>
    <property type="evidence" value="ECO:0007669"/>
    <property type="project" value="UniProtKB-KW"/>
</dbReference>
<evidence type="ECO:0000256" key="12">
    <source>
        <dbReference type="PIRSR" id="PIRSR605708-2"/>
    </source>
</evidence>
<dbReference type="PANTHER" id="PTHR11056:SF4">
    <property type="entry name" value="HOMOGENTISATE 1,2-DIOXYGENASE"/>
    <property type="match status" value="1"/>
</dbReference>
<comment type="pathway">
    <text evidence="2">Amino-acid degradation; L-phenylalanine degradation; acetoacetate and fumarate from L-phenylalanine: step 4/6.</text>
</comment>
<reference evidence="15" key="1">
    <citation type="journal article" date="2021" name="New Phytol.">
        <title>Evolutionary innovations through gain and loss of genes in the ectomycorrhizal Boletales.</title>
        <authorList>
            <person name="Wu G."/>
            <person name="Miyauchi S."/>
            <person name="Morin E."/>
            <person name="Kuo A."/>
            <person name="Drula E."/>
            <person name="Varga T."/>
            <person name="Kohler A."/>
            <person name="Feng B."/>
            <person name="Cao Y."/>
            <person name="Lipzen A."/>
            <person name="Daum C."/>
            <person name="Hundley H."/>
            <person name="Pangilinan J."/>
            <person name="Johnson J."/>
            <person name="Barry K."/>
            <person name="LaButti K."/>
            <person name="Ng V."/>
            <person name="Ahrendt S."/>
            <person name="Min B."/>
            <person name="Choi I.G."/>
            <person name="Park H."/>
            <person name="Plett J.M."/>
            <person name="Magnuson J."/>
            <person name="Spatafora J.W."/>
            <person name="Nagy L.G."/>
            <person name="Henrissat B."/>
            <person name="Grigoriev I.V."/>
            <person name="Yang Z.L."/>
            <person name="Xu J."/>
            <person name="Martin F.M."/>
        </authorList>
    </citation>
    <scope>NUCLEOTIDE SEQUENCE</scope>
    <source>
        <strain evidence="15">KKN 215</strain>
    </source>
</reference>
<dbReference type="Pfam" id="PF20510">
    <property type="entry name" value="HgmA_N"/>
    <property type="match status" value="1"/>
</dbReference>
<keyword evidence="10" id="KW-0585">Phenylalanine catabolism</keyword>
<evidence type="ECO:0000256" key="10">
    <source>
        <dbReference type="ARBA" id="ARBA00023232"/>
    </source>
</evidence>
<comment type="caution">
    <text evidence="15">The sequence shown here is derived from an EMBL/GenBank/DDBJ whole genome shotgun (WGS) entry which is preliminary data.</text>
</comment>
<feature type="active site" description="Proton acceptor" evidence="11">
    <location>
        <position position="309"/>
    </location>
</feature>
<dbReference type="FunFam" id="2.60.120.10:FF:000034">
    <property type="entry name" value="Homogentisate 1,2-dioxygenase"/>
    <property type="match status" value="1"/>
</dbReference>
<evidence type="ECO:0000256" key="8">
    <source>
        <dbReference type="ARBA" id="ARBA00023002"/>
    </source>
</evidence>
<comment type="cofactor">
    <cofactor evidence="1 12">
        <name>Fe cation</name>
        <dbReference type="ChEBI" id="CHEBI:24875"/>
    </cofactor>
</comment>
<keyword evidence="8" id="KW-0560">Oxidoreductase</keyword>
<dbReference type="Proteomes" id="UP000813824">
    <property type="component" value="Unassembled WGS sequence"/>
</dbReference>
<feature type="domain" description="Homogentisate 1,2-dioxygenase C-terminal" evidence="13">
    <location>
        <begin position="298"/>
        <end position="450"/>
    </location>
</feature>
<dbReference type="InterPro" id="IPR046451">
    <property type="entry name" value="HgmA_C"/>
</dbReference>
<keyword evidence="6" id="KW-0828">Tyrosine catabolism</keyword>
<evidence type="ECO:0000256" key="9">
    <source>
        <dbReference type="ARBA" id="ARBA00023004"/>
    </source>
</evidence>
<proteinExistence type="inferred from homology"/>
<name>A0A8K0UNP3_9AGAR</name>
<organism evidence="15 16">
    <name type="scientific">Cristinia sonorae</name>
    <dbReference type="NCBI Taxonomy" id="1940300"/>
    <lineage>
        <taxon>Eukaryota</taxon>
        <taxon>Fungi</taxon>
        <taxon>Dikarya</taxon>
        <taxon>Basidiomycota</taxon>
        <taxon>Agaricomycotina</taxon>
        <taxon>Agaricomycetes</taxon>
        <taxon>Agaricomycetidae</taxon>
        <taxon>Agaricales</taxon>
        <taxon>Pleurotineae</taxon>
        <taxon>Stephanosporaceae</taxon>
        <taxon>Cristinia</taxon>
    </lineage>
</organism>
<evidence type="ECO:0000256" key="7">
    <source>
        <dbReference type="ARBA" id="ARBA00022964"/>
    </source>
</evidence>
<dbReference type="GO" id="GO:0006559">
    <property type="term" value="P:L-phenylalanine catabolic process"/>
    <property type="evidence" value="ECO:0007669"/>
    <property type="project" value="UniProtKB-UniPathway"/>
</dbReference>
<dbReference type="Gene3D" id="2.60.120.10">
    <property type="entry name" value="Jelly Rolls"/>
    <property type="match status" value="1"/>
</dbReference>
<evidence type="ECO:0000256" key="2">
    <source>
        <dbReference type="ARBA" id="ARBA00004704"/>
    </source>
</evidence>
<sequence length="473" mass="52578">MASAKAAFSTPTTKEDPYTYQVGFGNSFASEAIPGTLPVGQNSPQKVKYGLYAEGVNGTSFVAPRAENQRTWLYRMRPSVAHEGFVLAEQNPYFLKLTTNFSANDPKIHVSPTQLAWHPLDVPNEPTDFFQGLRTYAGNGDPLLREGIAIHVYLANKSMEKKAYVNSDGDMLILPQQGRLDIQTELGSLMVRPGELVVIQRGLKFKVTLPDGPVRGYIQEIYGSHYELPELGPLGANGLANVRDFEHPVAKFEIDTNTPWEIVYKVGGKLFSCKQNHTPFDVVAWHGNYVPYKYAMEKFIGVGSITKDHIDPSIFCVLTAKSKTPGTPLADFLIFSGRWDVATGTFRPPYFHRNCASELMGLIYGDYEGRSDTFRPGSVSYETGFCPHGVSWEVYNAASTMELTPQRVHEGTLAFMFESSMMFGITDFAMKSDKLHEHEPGMWNDLKNNFVEEIDQVNADLKAAGLPALVQGQ</sequence>
<feature type="binding site" evidence="12">
    <location>
        <position position="367"/>
    </location>
    <ligand>
        <name>homogentisate</name>
        <dbReference type="ChEBI" id="CHEBI:16169"/>
    </ligand>
</feature>
<evidence type="ECO:0000256" key="3">
    <source>
        <dbReference type="ARBA" id="ARBA00007757"/>
    </source>
</evidence>
<dbReference type="GO" id="GO:0005737">
    <property type="term" value="C:cytoplasm"/>
    <property type="evidence" value="ECO:0007669"/>
    <property type="project" value="TreeGrafter"/>
</dbReference>